<reference evidence="2 3" key="1">
    <citation type="submission" date="2015-09" db="EMBL/GenBank/DDBJ databases">
        <title>Trachymyrmex cornetzi WGS genome.</title>
        <authorList>
            <person name="Nygaard S."/>
            <person name="Hu H."/>
            <person name="Boomsma J."/>
            <person name="Zhang G."/>
        </authorList>
    </citation>
    <scope>NUCLEOTIDE SEQUENCE [LARGE SCALE GENOMIC DNA]</scope>
    <source>
        <strain evidence="2">Tcor2-1</strain>
        <tissue evidence="2">Whole body</tissue>
    </source>
</reference>
<sequence length="118" mass="12976">MNELTNPEKTTMDVSKKIATDAQNFNEPISEHNNVSSSNNYSPDSSSRAGQSDKFQDSSKCSKITVTKDIIDTKITEAASAMLNVSRNENHKSLSTLTTNVTNNEEESRMEISGRTIS</sequence>
<dbReference type="Proteomes" id="UP000078492">
    <property type="component" value="Unassembled WGS sequence"/>
</dbReference>
<protein>
    <submittedName>
        <fullName evidence="2">Uncharacterized protein</fullName>
    </submittedName>
</protein>
<feature type="compositionally biased region" description="Basic and acidic residues" evidence="1">
    <location>
        <begin position="10"/>
        <end position="19"/>
    </location>
</feature>
<feature type="region of interest" description="Disordered" evidence="1">
    <location>
        <begin position="1"/>
        <end position="59"/>
    </location>
</feature>
<evidence type="ECO:0000256" key="1">
    <source>
        <dbReference type="SAM" id="MobiDB-lite"/>
    </source>
</evidence>
<dbReference type="STRING" id="471704.A0A151ITQ4"/>
<dbReference type="AlphaFoldDB" id="A0A151ITQ4"/>
<evidence type="ECO:0000313" key="3">
    <source>
        <dbReference type="Proteomes" id="UP000078492"/>
    </source>
</evidence>
<evidence type="ECO:0000313" key="2">
    <source>
        <dbReference type="EMBL" id="KYN10448.1"/>
    </source>
</evidence>
<name>A0A151ITQ4_9HYME</name>
<gene>
    <name evidence="2" type="ORF">ALC57_17409</name>
</gene>
<proteinExistence type="predicted"/>
<feature type="compositionally biased region" description="Low complexity" evidence="1">
    <location>
        <begin position="31"/>
        <end position="47"/>
    </location>
</feature>
<keyword evidence="3" id="KW-1185">Reference proteome</keyword>
<organism evidence="2 3">
    <name type="scientific">Trachymyrmex cornetzi</name>
    <dbReference type="NCBI Taxonomy" id="471704"/>
    <lineage>
        <taxon>Eukaryota</taxon>
        <taxon>Metazoa</taxon>
        <taxon>Ecdysozoa</taxon>
        <taxon>Arthropoda</taxon>
        <taxon>Hexapoda</taxon>
        <taxon>Insecta</taxon>
        <taxon>Pterygota</taxon>
        <taxon>Neoptera</taxon>
        <taxon>Endopterygota</taxon>
        <taxon>Hymenoptera</taxon>
        <taxon>Apocrita</taxon>
        <taxon>Aculeata</taxon>
        <taxon>Formicoidea</taxon>
        <taxon>Formicidae</taxon>
        <taxon>Myrmicinae</taxon>
        <taxon>Trachymyrmex</taxon>
    </lineage>
</organism>
<accession>A0A151ITQ4</accession>
<dbReference type="EMBL" id="KQ980996">
    <property type="protein sequence ID" value="KYN10448.1"/>
    <property type="molecule type" value="Genomic_DNA"/>
</dbReference>